<organism evidence="5 6">
    <name type="scientific">Candidatus Nitrospira inopinata</name>
    <dbReference type="NCBI Taxonomy" id="1715989"/>
    <lineage>
        <taxon>Bacteria</taxon>
        <taxon>Pseudomonadati</taxon>
        <taxon>Nitrospirota</taxon>
        <taxon>Nitrospiria</taxon>
        <taxon>Nitrospirales</taxon>
        <taxon>Nitrospiraceae</taxon>
        <taxon>Nitrospira</taxon>
    </lineage>
</organism>
<dbReference type="GO" id="GO:0008270">
    <property type="term" value="F:zinc ion binding"/>
    <property type="evidence" value="ECO:0007669"/>
    <property type="project" value="UniProtKB-KW"/>
</dbReference>
<gene>
    <name evidence="5" type="ORF">NITINOP_0885</name>
</gene>
<evidence type="ECO:0000256" key="3">
    <source>
        <dbReference type="SAM" id="MobiDB-lite"/>
    </source>
</evidence>
<keyword evidence="1" id="KW-0863">Zinc-finger</keyword>
<keyword evidence="1" id="KW-0479">Metal-binding</keyword>
<dbReference type="Proteomes" id="UP000066284">
    <property type="component" value="Chromosome 1"/>
</dbReference>
<evidence type="ECO:0000256" key="2">
    <source>
        <dbReference type="SAM" id="Coils"/>
    </source>
</evidence>
<dbReference type="RefSeq" id="WP_062483522.1">
    <property type="nucleotide sequence ID" value="NZ_LN885086.1"/>
</dbReference>
<dbReference type="STRING" id="1715989.NITINOP_0885"/>
<dbReference type="OrthoDB" id="9784722at2"/>
<feature type="coiled-coil region" evidence="2">
    <location>
        <begin position="183"/>
        <end position="245"/>
    </location>
</feature>
<keyword evidence="6" id="KW-1185">Reference proteome</keyword>
<feature type="domain" description="SWIM-type" evidence="4">
    <location>
        <begin position="62"/>
        <end position="98"/>
    </location>
</feature>
<dbReference type="AlphaFoldDB" id="A0A0S4KU10"/>
<keyword evidence="1" id="KW-0862">Zinc</keyword>
<proteinExistence type="predicted"/>
<keyword evidence="2" id="KW-0175">Coiled coil</keyword>
<evidence type="ECO:0000259" key="4">
    <source>
        <dbReference type="PROSITE" id="PS50966"/>
    </source>
</evidence>
<dbReference type="InterPro" id="IPR007527">
    <property type="entry name" value="Znf_SWIM"/>
</dbReference>
<dbReference type="EMBL" id="LN885086">
    <property type="protein sequence ID" value="CUQ65860.1"/>
    <property type="molecule type" value="Genomic_DNA"/>
</dbReference>
<sequence length="301" mass="33243">MRYKIACSAERLGLLDPQMIESVVAANAFQIGRQYMTENRVRIVDADDTQISAAVIGHSGLYEQTIKLKDGHLVSKCSCALSEEPMCRHCIAALLEYHRWTQPRQPQKGKATRATTTPPESAPMNESDSAPPKPSSVPDIKLSDVMQFVAWLEPAMKAIENGGEIPAPPLVDPGAVRTWITNLTDLELRRRENQQALLDLQAEMRDREAYLDRLSQQLQASIAEAKAAQSALHSLQREAARYQTTLAQAAGLVEEVMGQEAEIRTAARELLSKAAHLDALTDSFHELADSLQLSLKQPPLK</sequence>
<feature type="region of interest" description="Disordered" evidence="3">
    <location>
        <begin position="102"/>
        <end position="138"/>
    </location>
</feature>
<accession>A0A0S4KU10</accession>
<evidence type="ECO:0000256" key="1">
    <source>
        <dbReference type="PROSITE-ProRule" id="PRU00325"/>
    </source>
</evidence>
<name>A0A0S4KU10_9BACT</name>
<protein>
    <recommendedName>
        <fullName evidence="4">SWIM-type domain-containing protein</fullName>
    </recommendedName>
</protein>
<dbReference type="PROSITE" id="PS50966">
    <property type="entry name" value="ZF_SWIM"/>
    <property type="match status" value="1"/>
</dbReference>
<feature type="compositionally biased region" description="Polar residues" evidence="3">
    <location>
        <begin position="113"/>
        <end position="128"/>
    </location>
</feature>
<evidence type="ECO:0000313" key="5">
    <source>
        <dbReference type="EMBL" id="CUQ65860.1"/>
    </source>
</evidence>
<evidence type="ECO:0000313" key="6">
    <source>
        <dbReference type="Proteomes" id="UP000066284"/>
    </source>
</evidence>
<dbReference type="KEGG" id="nio:NITINOP_0885"/>
<reference evidence="6" key="1">
    <citation type="submission" date="2015-09" db="EMBL/GenBank/DDBJ databases">
        <authorList>
            <person name="Daims H."/>
        </authorList>
    </citation>
    <scope>NUCLEOTIDE SEQUENCE [LARGE SCALE GENOMIC DNA]</scope>
</reference>